<evidence type="ECO:0000313" key="1">
    <source>
        <dbReference type="EMBL" id="AIJ10083.1"/>
    </source>
</evidence>
<dbReference type="AlphaFoldDB" id="A0A076LUE7"/>
<dbReference type="EMBL" id="CP006664">
    <property type="protein sequence ID" value="AIJ10083.1"/>
    <property type="molecule type" value="Genomic_DNA"/>
</dbReference>
<organism evidence="1 2">
    <name type="scientific">Edwardsiella anguillarum ET080813</name>
    <dbReference type="NCBI Taxonomy" id="667120"/>
    <lineage>
        <taxon>Bacteria</taxon>
        <taxon>Pseudomonadati</taxon>
        <taxon>Pseudomonadota</taxon>
        <taxon>Gammaproteobacteria</taxon>
        <taxon>Enterobacterales</taxon>
        <taxon>Hafniaceae</taxon>
        <taxon>Edwardsiella</taxon>
    </lineage>
</organism>
<evidence type="ECO:0000313" key="2">
    <source>
        <dbReference type="Proteomes" id="UP000028681"/>
    </source>
</evidence>
<protein>
    <submittedName>
        <fullName evidence="1">Uncharacterized protein</fullName>
    </submittedName>
</protein>
<dbReference type="KEGG" id="ete:ETEE_3668"/>
<name>A0A076LUE7_9GAMM</name>
<sequence>MNIAYANYRVYILHMPFRRTYAQTQNPAPDLQPSAAPLF</sequence>
<dbReference type="HOGENOM" id="CLU_3308845_0_0_6"/>
<reference evidence="1 2" key="1">
    <citation type="journal article" date="2012" name="PLoS ONE">
        <title>Edwardsiella comparative phylogenomics reveal the new intra/inter-species taxonomic relationships, virulence evolution and niche adaptation mechanisms.</title>
        <authorList>
            <person name="Yang M."/>
            <person name="Lv Y."/>
            <person name="Xiao J."/>
            <person name="Wu H."/>
            <person name="Zheng H."/>
            <person name="Liu Q."/>
            <person name="Zhang Y."/>
            <person name="Wang Q."/>
        </authorList>
    </citation>
    <scope>NUCLEOTIDE SEQUENCE [LARGE SCALE GENOMIC DNA]</scope>
    <source>
        <strain evidence="2">080813</strain>
    </source>
</reference>
<accession>A0A076LUE7</accession>
<proteinExistence type="predicted"/>
<dbReference type="Proteomes" id="UP000028681">
    <property type="component" value="Chromosome"/>
</dbReference>
<gene>
    <name evidence="1" type="ORF">ETEE_3668</name>
</gene>